<dbReference type="GO" id="GO:0006865">
    <property type="term" value="P:amino acid transport"/>
    <property type="evidence" value="ECO:0007669"/>
    <property type="project" value="UniProtKB-KW"/>
</dbReference>
<feature type="signal peptide" evidence="4">
    <location>
        <begin position="1"/>
        <end position="21"/>
    </location>
</feature>
<dbReference type="InterPro" id="IPR051010">
    <property type="entry name" value="BCAA_transport"/>
</dbReference>
<gene>
    <name evidence="6" type="ORF">BFP76_05450</name>
</gene>
<sequence>MKFLGMLLAISIAMLANFAFANDLRVSITYVMREQNHAPTLSNLDPIPTDLGVVGAKLGLVDNQTTGKFLGHDYALDIITLAPDQDISTLKDLIDFGETILVANAPTPDLIAISQMVVESAAILFNASAMDNALRNESCLANMFHTAPSHAMLTDALAQFAFAKKWQLWAMIVGPQSADQALATSFEKSINKFGIDLVGRKDWTFDTDMRRSASNEIPLFTQDFKDHQLLVVADETNDFARYVVYNTWLPRPVAGSVGLVTTGWARSVEQYGAVQLQNRFSDLANRDMRQTDYASWAAIRAIGEAVTRTNTNDLKTLKSYLLSDEFALAGFKGRKLSFRSWNGQMRQPIVLAHHDATVAMAPLAGFLHQYNELDTLGLDQPESNCTAFQED</sequence>
<organism evidence="6 7">
    <name type="scientific">Paramylibacter kogurei</name>
    <dbReference type="NCBI Taxonomy" id="1889778"/>
    <lineage>
        <taxon>Bacteria</taxon>
        <taxon>Pseudomonadati</taxon>
        <taxon>Pseudomonadota</taxon>
        <taxon>Alphaproteobacteria</taxon>
        <taxon>Rhodobacterales</taxon>
        <taxon>Paracoccaceae</taxon>
        <taxon>Paramylibacter</taxon>
    </lineage>
</organism>
<dbReference type="RefSeq" id="WP_099593154.1">
    <property type="nucleotide sequence ID" value="NZ_MDGM01000012.1"/>
</dbReference>
<keyword evidence="3" id="KW-0029">Amino-acid transport</keyword>
<evidence type="ECO:0000313" key="7">
    <source>
        <dbReference type="Proteomes" id="UP000231516"/>
    </source>
</evidence>
<comment type="similarity">
    <text evidence="1">Belongs to the leucine-binding protein family.</text>
</comment>
<feature type="domain" description="Leucine-binding protein" evidence="5">
    <location>
        <begin position="82"/>
        <end position="206"/>
    </location>
</feature>
<evidence type="ECO:0000256" key="1">
    <source>
        <dbReference type="ARBA" id="ARBA00010062"/>
    </source>
</evidence>
<dbReference type="EMBL" id="MDGM01000012">
    <property type="protein sequence ID" value="PIB24628.1"/>
    <property type="molecule type" value="Genomic_DNA"/>
</dbReference>
<protein>
    <submittedName>
        <fullName evidence="6">Branched-chain amino acid ABC transporter substrate-binding protein</fullName>
    </submittedName>
</protein>
<comment type="caution">
    <text evidence="6">The sequence shown here is derived from an EMBL/GenBank/DDBJ whole genome shotgun (WGS) entry which is preliminary data.</text>
</comment>
<keyword evidence="7" id="KW-1185">Reference proteome</keyword>
<dbReference type="AlphaFoldDB" id="A0A2G5K518"/>
<evidence type="ECO:0000256" key="3">
    <source>
        <dbReference type="ARBA" id="ARBA00022970"/>
    </source>
</evidence>
<dbReference type="CDD" id="cd06268">
    <property type="entry name" value="PBP1_ABC_transporter_LIVBP-like"/>
    <property type="match status" value="1"/>
</dbReference>
<name>A0A2G5K518_9RHOB</name>
<dbReference type="PANTHER" id="PTHR30483:SF6">
    <property type="entry name" value="PERIPLASMIC BINDING PROTEIN OF ABC TRANSPORTER FOR NATURAL AMINO ACIDS"/>
    <property type="match status" value="1"/>
</dbReference>
<dbReference type="Gene3D" id="3.40.50.2300">
    <property type="match status" value="2"/>
</dbReference>
<evidence type="ECO:0000256" key="4">
    <source>
        <dbReference type="SAM" id="SignalP"/>
    </source>
</evidence>
<accession>A0A2G5K518</accession>
<dbReference type="Pfam" id="PF13458">
    <property type="entry name" value="Peripla_BP_6"/>
    <property type="match status" value="1"/>
</dbReference>
<evidence type="ECO:0000256" key="2">
    <source>
        <dbReference type="ARBA" id="ARBA00022729"/>
    </source>
</evidence>
<dbReference type="PANTHER" id="PTHR30483">
    <property type="entry name" value="LEUCINE-SPECIFIC-BINDING PROTEIN"/>
    <property type="match status" value="1"/>
</dbReference>
<keyword evidence="2 4" id="KW-0732">Signal</keyword>
<dbReference type="InterPro" id="IPR028081">
    <property type="entry name" value="Leu-bd"/>
</dbReference>
<keyword evidence="3" id="KW-0813">Transport</keyword>
<dbReference type="InterPro" id="IPR022478">
    <property type="entry name" value="ABC_transptr_sub-bd_PQQ"/>
</dbReference>
<dbReference type="SUPFAM" id="SSF53822">
    <property type="entry name" value="Periplasmic binding protein-like I"/>
    <property type="match status" value="1"/>
</dbReference>
<evidence type="ECO:0000313" key="6">
    <source>
        <dbReference type="EMBL" id="PIB24628.1"/>
    </source>
</evidence>
<dbReference type="OrthoDB" id="5341635at2"/>
<dbReference type="NCBIfam" id="TIGR03863">
    <property type="entry name" value="PQQ_ABC_bind"/>
    <property type="match status" value="1"/>
</dbReference>
<dbReference type="Proteomes" id="UP000231516">
    <property type="component" value="Unassembled WGS sequence"/>
</dbReference>
<feature type="chain" id="PRO_5013693752" evidence="4">
    <location>
        <begin position="22"/>
        <end position="391"/>
    </location>
</feature>
<dbReference type="InterPro" id="IPR028082">
    <property type="entry name" value="Peripla_BP_I"/>
</dbReference>
<reference evidence="6 7" key="1">
    <citation type="submission" date="2016-08" db="EMBL/GenBank/DDBJ databases">
        <title>Draft genome of Amylibacter sp. strain 4G11.</title>
        <authorList>
            <person name="Wong S.-K."/>
            <person name="Hamasaki K."/>
            <person name="Yoshizawa S."/>
        </authorList>
    </citation>
    <scope>NUCLEOTIDE SEQUENCE [LARGE SCALE GENOMIC DNA]</scope>
    <source>
        <strain evidence="6 7">4G11</strain>
    </source>
</reference>
<proteinExistence type="inferred from homology"/>
<evidence type="ECO:0000259" key="5">
    <source>
        <dbReference type="Pfam" id="PF13458"/>
    </source>
</evidence>